<dbReference type="AlphaFoldDB" id="A0A1Y4I3F4"/>
<sequence>MFETNQTLSQSIIVNMTILKRCRPLLFVSENQLLLYKQNRIYLYNLDSEKFEYLVSFEFSVKYFLFDSIPLFSRLLRLNSCNAVLLDDNHVLLVFNKSFYELDLQKKSLSIGMPVSKGSRPLNMVRVEGVEGFDDGLYYGEYFDNAYRGEVSVKQIFAKDREKIVYTFLPNTIYHVHNLLPDKSNQCVWVFTGDLDNESGIWKATNNFSKVEPVKIGSQLYRACVAFIVPEGILYATDSQEEANYICLLYEEDGEYKVRKIQEISGPVIYGTKYRDGYCFSTTVEPAIVKKYSRKEMLRYLLTLKKGKGVKDYKSHLYLGSLKNGFRDVYSAKKDLLPMGLFQFGSLTFPETNNFFISKLVLYQIATVRHDMDTVFLVAD</sequence>
<accession>A0A1Y4I3F4</accession>
<dbReference type="RefSeq" id="WP_087347146.1">
    <property type="nucleotide sequence ID" value="NZ_JADPDX010000061.1"/>
</dbReference>
<comment type="caution">
    <text evidence="1">The sequence shown here is derived from an EMBL/GenBank/DDBJ whole genome shotgun (WGS) entry which is preliminary data.</text>
</comment>
<dbReference type="Proteomes" id="UP000195950">
    <property type="component" value="Unassembled WGS sequence"/>
</dbReference>
<name>A0A1Y4I3F4_PARDI</name>
<dbReference type="EMBL" id="NFJX01000037">
    <property type="protein sequence ID" value="OUP13570.1"/>
    <property type="molecule type" value="Genomic_DNA"/>
</dbReference>
<evidence type="ECO:0000313" key="2">
    <source>
        <dbReference type="Proteomes" id="UP000195950"/>
    </source>
</evidence>
<evidence type="ECO:0008006" key="3">
    <source>
        <dbReference type="Google" id="ProtNLM"/>
    </source>
</evidence>
<protein>
    <recommendedName>
        <fullName evidence="3">6-bladed beta-propeller</fullName>
    </recommendedName>
</protein>
<gene>
    <name evidence="1" type="ORF">B5F32_20905</name>
</gene>
<reference evidence="2" key="1">
    <citation type="submission" date="2017-04" db="EMBL/GenBank/DDBJ databases">
        <title>Function of individual gut microbiota members based on whole genome sequencing of pure cultures obtained from chicken caecum.</title>
        <authorList>
            <person name="Medvecky M."/>
            <person name="Cejkova D."/>
            <person name="Polansky O."/>
            <person name="Karasova D."/>
            <person name="Kubasova T."/>
            <person name="Cizek A."/>
            <person name="Rychlik I."/>
        </authorList>
    </citation>
    <scope>NUCLEOTIDE SEQUENCE [LARGE SCALE GENOMIC DNA]</scope>
    <source>
        <strain evidence="2">An199</strain>
    </source>
</reference>
<evidence type="ECO:0000313" key="1">
    <source>
        <dbReference type="EMBL" id="OUP13570.1"/>
    </source>
</evidence>
<organism evidence="1 2">
    <name type="scientific">Parabacteroides distasonis</name>
    <dbReference type="NCBI Taxonomy" id="823"/>
    <lineage>
        <taxon>Bacteria</taxon>
        <taxon>Pseudomonadati</taxon>
        <taxon>Bacteroidota</taxon>
        <taxon>Bacteroidia</taxon>
        <taxon>Bacteroidales</taxon>
        <taxon>Tannerellaceae</taxon>
        <taxon>Parabacteroides</taxon>
    </lineage>
</organism>
<proteinExistence type="predicted"/>